<proteinExistence type="predicted"/>
<dbReference type="AlphaFoldDB" id="A0ABD1TT57"/>
<keyword evidence="2" id="KW-1185">Reference proteome</keyword>
<evidence type="ECO:0000313" key="1">
    <source>
        <dbReference type="EMBL" id="KAL2515630.1"/>
    </source>
</evidence>
<organism evidence="1 2">
    <name type="scientific">Forsythia ovata</name>
    <dbReference type="NCBI Taxonomy" id="205694"/>
    <lineage>
        <taxon>Eukaryota</taxon>
        <taxon>Viridiplantae</taxon>
        <taxon>Streptophyta</taxon>
        <taxon>Embryophyta</taxon>
        <taxon>Tracheophyta</taxon>
        <taxon>Spermatophyta</taxon>
        <taxon>Magnoliopsida</taxon>
        <taxon>eudicotyledons</taxon>
        <taxon>Gunneridae</taxon>
        <taxon>Pentapetalae</taxon>
        <taxon>asterids</taxon>
        <taxon>lamiids</taxon>
        <taxon>Lamiales</taxon>
        <taxon>Oleaceae</taxon>
        <taxon>Forsythieae</taxon>
        <taxon>Forsythia</taxon>
    </lineage>
</organism>
<name>A0ABD1TT57_9LAMI</name>
<gene>
    <name evidence="1" type="ORF">Fot_29601</name>
</gene>
<comment type="caution">
    <text evidence="1">The sequence shown here is derived from an EMBL/GenBank/DDBJ whole genome shotgun (WGS) entry which is preliminary data.</text>
</comment>
<protein>
    <submittedName>
        <fullName evidence="1">Uncharacterized protein</fullName>
    </submittedName>
</protein>
<dbReference type="Proteomes" id="UP001604277">
    <property type="component" value="Unassembled WGS sequence"/>
</dbReference>
<dbReference type="EMBL" id="JBFOLJ010000008">
    <property type="protein sequence ID" value="KAL2515630.1"/>
    <property type="molecule type" value="Genomic_DNA"/>
</dbReference>
<reference evidence="2" key="1">
    <citation type="submission" date="2024-07" db="EMBL/GenBank/DDBJ databases">
        <title>Two chromosome-level genome assemblies of Korean endemic species Abeliophyllum distichum and Forsythia ovata (Oleaceae).</title>
        <authorList>
            <person name="Jang H."/>
        </authorList>
    </citation>
    <scope>NUCLEOTIDE SEQUENCE [LARGE SCALE GENOMIC DNA]</scope>
</reference>
<evidence type="ECO:0000313" key="2">
    <source>
        <dbReference type="Proteomes" id="UP001604277"/>
    </source>
</evidence>
<sequence length="219" mass="24096">MANTHQVWHKTKEMVCDEEAFEDCAQNCVLMHRKQKDPQPVARFFEVMIGEEYSKVMVLCVLASQFRCEVPDLVDHETRLEDSSGQLWPVTYSNIEGSLSFSQGMARVFTRCKQGGLRQVIHIRDSTSELGNFCTLTLLGLQHLLMDGKEFAGNSIRPKDLMICVNLKLKMSNSCAIAGRLDMAGVSNDDGGSVTMVTGIGKGNVTRCGACGTHVGVVC</sequence>
<accession>A0ABD1TT57</accession>